<dbReference type="Proteomes" id="UP000003807">
    <property type="component" value="Unassembled WGS sequence"/>
</dbReference>
<dbReference type="NCBIfam" id="NF038186">
    <property type="entry name" value="YPDG_rpt"/>
    <property type="match status" value="2"/>
</dbReference>
<dbReference type="NCBIfam" id="TIGR01168">
    <property type="entry name" value="YSIRK_signal"/>
    <property type="match status" value="1"/>
</dbReference>
<dbReference type="InterPro" id="IPR044055">
    <property type="entry name" value="RibLong"/>
</dbReference>
<evidence type="ECO:0000259" key="3">
    <source>
        <dbReference type="Pfam" id="PF04650"/>
    </source>
</evidence>
<evidence type="ECO:0000313" key="7">
    <source>
        <dbReference type="Proteomes" id="UP000003807"/>
    </source>
</evidence>
<feature type="region of interest" description="Disordered" evidence="2">
    <location>
        <begin position="157"/>
        <end position="226"/>
    </location>
</feature>
<feature type="compositionally biased region" description="Basic and acidic residues" evidence="2">
    <location>
        <begin position="160"/>
        <end position="174"/>
    </location>
</feature>
<feature type="compositionally biased region" description="Basic and acidic residues" evidence="2">
    <location>
        <begin position="198"/>
        <end position="216"/>
    </location>
</feature>
<keyword evidence="1" id="KW-0732">Signal</keyword>
<name>E1KV05_FINMA</name>
<comment type="caution">
    <text evidence="6">The sequence shown here is derived from an EMBL/GenBank/DDBJ whole genome shotgun (WGS) entry which is preliminary data.</text>
</comment>
<gene>
    <name evidence="6" type="ORF">HMPREF9289_1184</name>
</gene>
<accession>E1KV05</accession>
<evidence type="ECO:0000256" key="1">
    <source>
        <dbReference type="ARBA" id="ARBA00022729"/>
    </source>
</evidence>
<evidence type="ECO:0000313" key="6">
    <source>
        <dbReference type="EMBL" id="EFL55109.1"/>
    </source>
</evidence>
<feature type="compositionally biased region" description="Basic and acidic residues" evidence="2">
    <location>
        <begin position="1160"/>
        <end position="1174"/>
    </location>
</feature>
<feature type="compositionally biased region" description="Basic and acidic residues" evidence="2">
    <location>
        <begin position="82"/>
        <end position="97"/>
    </location>
</feature>
<sequence>MNNKKIFEKIITEKRAKSSNERPKYGLRKLTVGVVSCLLGYMMFMTPNVTLAEKVEQPKREEAVVEKSNEETKVAAQSKAQAIEKSEEKSAEEIADEKAKAEKELANYKTEAIKKIEKAFEDVDAEKSSKTLDEYKEEVEKAESKEAIDKIVADANADAAKAKETKTDENKDEAALEIGAETNAKDEVLKEAAPGTEAKNKDLEEKGDKNRDKVEPKANPLDFGLKKDGTIEEKNAADAVANKAELTEAKSYDWVKKPEFGDTEAQVKVTYKDGSYDILKVAITTPKKPDEREDSKIITKGGNSFEDAIDASTDKTPKSKQTLAGFAWIENEPAFGSRDDGDIPAAGKKVYAQWKDGNGVVSPIFSTVVREDGSFIFDLSRPVKNADGSFTEFKFAVDANFGVKIWAEEMKGYSIVKNGDMYSDYITRTHRTATGWNFTAGINYVDNAQIQYQRKPNVEKWLAKPEDQWVRPETPDGRWPDNGDCGVMRGIVWNENGETGGGVTNEYLFQKGNGDVAAVGTEVVASYVNDEVARQFDAWAKANKGYTHEQFKQAQKKIIEDYDAQHGVGSAIAETVVGKVDKDGNYRIPFRGLYGADRNVANKGAKISWKITDEEFGQLVKDDEVNHTDSRLWDKIIGLRVRHINWDYSYVYPLVPENRNVWMKMYEDNMFQSSYSIGGQMNAGTNISGIQFALLASRAQHNIINKDTNENFGKPGEVVLNKSQGLHNNQEYVVRWFRDGKPIGEAKKVISDKDGALSSFDVTVDNDLTQDTMYTSAVFPPNSKADKLDDAILADSFVARPIVKKVNKADPVKDGYVRVSFLSGEDGKFDGGATEQYYDILENYTLAEAKEAAKGSAAPLNIPNATPTVEKATFEAWKLDTNNKLQSLDAENLKLKDLADANNKLKEGVPVTFVAGYAIETEKSKYEPAYKEVAGKVGEEATVKAPTFTDKEGNPATPANVTYELGEGAPAGAKVNADGSVTYTPVDGDAGKTVNVPVVVKYSDGTEDKVNAPIKVAEKEVTPAEKESEKYEPAYKEVAGKVGEEATVAAPTFTDKEGKPATPENATYELGEGAPEGAKVNADGSVTYTPKDGDAGKTVEVPVVVKYKDGTKDEVKAPIKVAEKEVTPTPGEDKKETYITGEGKEVDPNGTKQESGFVVKNKDDDTKIKSAKDEDGNDVPAEIGEDGKIYVTPGTNVDGPIKVTVKDPDLADGEQTV</sequence>
<feature type="compositionally biased region" description="Basic and acidic residues" evidence="2">
    <location>
        <begin position="1122"/>
        <end position="1147"/>
    </location>
</feature>
<proteinExistence type="predicted"/>
<feature type="compositionally biased region" description="Basic and acidic residues" evidence="2">
    <location>
        <begin position="64"/>
        <end position="73"/>
    </location>
</feature>
<dbReference type="RefSeq" id="WP_002838892.1">
    <property type="nucleotide sequence ID" value="NZ_AEDP01000005.1"/>
</dbReference>
<evidence type="ECO:0000256" key="2">
    <source>
        <dbReference type="SAM" id="MobiDB-lite"/>
    </source>
</evidence>
<feature type="domain" description="Long Rib" evidence="5">
    <location>
        <begin position="924"/>
        <end position="1016"/>
    </location>
</feature>
<evidence type="ECO:0000259" key="5">
    <source>
        <dbReference type="Pfam" id="PF18957"/>
    </source>
</evidence>
<feature type="region of interest" description="Disordered" evidence="2">
    <location>
        <begin position="1054"/>
        <end position="1096"/>
    </location>
</feature>
<dbReference type="EMBL" id="AEDP01000005">
    <property type="protein sequence ID" value="EFL55109.1"/>
    <property type="molecule type" value="Genomic_DNA"/>
</dbReference>
<dbReference type="InterPro" id="IPR005877">
    <property type="entry name" value="YSIRK_signal_dom"/>
</dbReference>
<protein>
    <submittedName>
        <fullName evidence="6">Gram-positive signal peptide protein, YSIRK family</fullName>
    </submittedName>
</protein>
<feature type="region of interest" description="Disordered" evidence="2">
    <location>
        <begin position="64"/>
        <end position="97"/>
    </location>
</feature>
<dbReference type="Pfam" id="PF18957">
    <property type="entry name" value="RibLong"/>
    <property type="match status" value="2"/>
</dbReference>
<reference evidence="6 7" key="1">
    <citation type="submission" date="2010-08" db="EMBL/GenBank/DDBJ databases">
        <authorList>
            <person name="Durkin A.S."/>
            <person name="Madupu R."/>
            <person name="Torralba M."/>
            <person name="Gillis M."/>
            <person name="Methe B."/>
            <person name="Sutton G."/>
            <person name="Nelson K.E."/>
        </authorList>
    </citation>
    <scope>NUCLEOTIDE SEQUENCE [LARGE SCALE GENOMIC DNA]</scope>
    <source>
        <strain evidence="6 7">BVS033A4</strain>
    </source>
</reference>
<feature type="non-terminal residue" evidence="6">
    <location>
        <position position="1217"/>
    </location>
</feature>
<dbReference type="Pfam" id="PF04650">
    <property type="entry name" value="YSIRK_signal"/>
    <property type="match status" value="1"/>
</dbReference>
<feature type="domain" description="YSIRK Gram-positive signal peptide" evidence="3">
    <location>
        <begin position="23"/>
        <end position="45"/>
    </location>
</feature>
<feature type="domain" description="Rib" evidence="4">
    <location>
        <begin position="212"/>
        <end position="284"/>
    </location>
</feature>
<organism evidence="6 7">
    <name type="scientific">Finegoldia magna BVS033A4</name>
    <dbReference type="NCBI Taxonomy" id="866773"/>
    <lineage>
        <taxon>Bacteria</taxon>
        <taxon>Bacillati</taxon>
        <taxon>Bacillota</taxon>
        <taxon>Tissierellia</taxon>
        <taxon>Tissierellales</taxon>
        <taxon>Peptoniphilaceae</taxon>
        <taxon>Finegoldia</taxon>
    </lineage>
</organism>
<dbReference type="InterPro" id="IPR059115">
    <property type="entry name" value="Rib"/>
</dbReference>
<dbReference type="Pfam" id="PF08428">
    <property type="entry name" value="Rib"/>
    <property type="match status" value="1"/>
</dbReference>
<dbReference type="AlphaFoldDB" id="E1KV05"/>
<feature type="domain" description="Long Rib" evidence="5">
    <location>
        <begin position="1029"/>
        <end position="1121"/>
    </location>
</feature>
<evidence type="ECO:0000259" key="4">
    <source>
        <dbReference type="Pfam" id="PF08428"/>
    </source>
</evidence>
<feature type="region of interest" description="Disordered" evidence="2">
    <location>
        <begin position="1122"/>
        <end position="1217"/>
    </location>
</feature>